<proteinExistence type="predicted"/>
<dbReference type="RefSeq" id="WP_172619582.1">
    <property type="nucleotide sequence ID" value="NZ_LS992241.1"/>
</dbReference>
<evidence type="ECO:0000256" key="1">
    <source>
        <dbReference type="ARBA" id="ARBA00022679"/>
    </source>
</evidence>
<protein>
    <submittedName>
        <fullName evidence="3">Transferase hexapeptide repeat containing protein</fullName>
    </submittedName>
</protein>
<evidence type="ECO:0000313" key="3">
    <source>
        <dbReference type="EMBL" id="SYX85984.1"/>
    </source>
</evidence>
<sequence>MEIKDDKRAAAELQVLGQDIRMGEQVRLGYFCVIGDGVTIEDGVCIGDGSIIGAGAVIGKGVVIGRHVIIEEKTVLCNGVTIMDQAVIGKQPFRAKRSVLQDRGSQDSCIIEEGCTIGTASIVYAGAVLEQDVFVADLATVRERVRVGAGTIIGRGASVENDCTVGARCKMETNCYITAYSTIGDDVFVAPGVITSNDNFIGRTKERFKWMKGITVKKGGRLGAGVVTLPGVVIEEEAVVAAGSVVTKDVEGQQLVMGIPARVLRQVAEEQLLQHQ</sequence>
<dbReference type="InterPro" id="IPR018357">
    <property type="entry name" value="Hexapep_transf_CS"/>
</dbReference>
<dbReference type="PANTHER" id="PTHR43300">
    <property type="entry name" value="ACETYLTRANSFERASE"/>
    <property type="match status" value="1"/>
</dbReference>
<dbReference type="InterPro" id="IPR050179">
    <property type="entry name" value="Trans_hexapeptide_repeat"/>
</dbReference>
<dbReference type="SUPFAM" id="SSF51161">
    <property type="entry name" value="Trimeric LpxA-like enzymes"/>
    <property type="match status" value="1"/>
</dbReference>
<dbReference type="EMBL" id="LS992241">
    <property type="protein sequence ID" value="SYX85984.1"/>
    <property type="molecule type" value="Genomic_DNA"/>
</dbReference>
<dbReference type="InterPro" id="IPR011004">
    <property type="entry name" value="Trimer_LpxA-like_sf"/>
</dbReference>
<dbReference type="Proteomes" id="UP000304148">
    <property type="component" value="Chromosome"/>
</dbReference>
<keyword evidence="2" id="KW-0677">Repeat</keyword>
<gene>
    <name evidence="3" type="ORF">PBLR_14406</name>
</gene>
<dbReference type="InterPro" id="IPR001451">
    <property type="entry name" value="Hexapep"/>
</dbReference>
<evidence type="ECO:0000256" key="2">
    <source>
        <dbReference type="ARBA" id="ARBA00022737"/>
    </source>
</evidence>
<reference evidence="4" key="1">
    <citation type="submission" date="2018-08" db="EMBL/GenBank/DDBJ databases">
        <authorList>
            <person name="Chevrot R."/>
        </authorList>
    </citation>
    <scope>NUCLEOTIDE SEQUENCE [LARGE SCALE GENOMIC DNA]</scope>
</reference>
<keyword evidence="1 3" id="KW-0808">Transferase</keyword>
<dbReference type="Gene3D" id="2.160.10.10">
    <property type="entry name" value="Hexapeptide repeat proteins"/>
    <property type="match status" value="2"/>
</dbReference>
<dbReference type="PANTHER" id="PTHR43300:SF4">
    <property type="entry name" value="ACYL-[ACYL-CARRIER-PROTEIN]--UDP-N-ACETYLGLUCOSAMINE O-ACYLTRANSFERASE"/>
    <property type="match status" value="1"/>
</dbReference>
<dbReference type="AlphaFoldDB" id="A0A383RHJ0"/>
<dbReference type="GO" id="GO:0016740">
    <property type="term" value="F:transferase activity"/>
    <property type="evidence" value="ECO:0007669"/>
    <property type="project" value="UniProtKB-KW"/>
</dbReference>
<name>A0A383RHJ0_PAEAL</name>
<evidence type="ECO:0000313" key="4">
    <source>
        <dbReference type="Proteomes" id="UP000304148"/>
    </source>
</evidence>
<accession>A0A383RHJ0</accession>
<dbReference type="PROSITE" id="PS00101">
    <property type="entry name" value="HEXAPEP_TRANSFERASES"/>
    <property type="match status" value="1"/>
</dbReference>
<dbReference type="Pfam" id="PF14602">
    <property type="entry name" value="Hexapep_2"/>
    <property type="match status" value="2"/>
</dbReference>
<organism evidence="3 4">
    <name type="scientific">Paenibacillus alvei</name>
    <name type="common">Bacillus alvei</name>
    <dbReference type="NCBI Taxonomy" id="44250"/>
    <lineage>
        <taxon>Bacteria</taxon>
        <taxon>Bacillati</taxon>
        <taxon>Bacillota</taxon>
        <taxon>Bacilli</taxon>
        <taxon>Bacillales</taxon>
        <taxon>Paenibacillaceae</taxon>
        <taxon>Paenibacillus</taxon>
    </lineage>
</organism>
<dbReference type="Pfam" id="PF00132">
    <property type="entry name" value="Hexapep"/>
    <property type="match status" value="1"/>
</dbReference>
<dbReference type="CDD" id="cd03358">
    <property type="entry name" value="LbH_WxcM_N_like"/>
    <property type="match status" value="1"/>
</dbReference>